<dbReference type="InterPro" id="IPR032675">
    <property type="entry name" value="LRR_dom_sf"/>
</dbReference>
<proteinExistence type="predicted"/>
<feature type="region of interest" description="Disordered" evidence="1">
    <location>
        <begin position="1"/>
        <end position="27"/>
    </location>
</feature>
<gene>
    <name evidence="3" type="ORF">DFH08DRAFT_884053</name>
</gene>
<evidence type="ECO:0000313" key="4">
    <source>
        <dbReference type="Proteomes" id="UP001218218"/>
    </source>
</evidence>
<keyword evidence="4" id="KW-1185">Reference proteome</keyword>
<evidence type="ECO:0000313" key="3">
    <source>
        <dbReference type="EMBL" id="KAJ7328496.1"/>
    </source>
</evidence>
<name>A0AAD6ZLQ1_9AGAR</name>
<dbReference type="SUPFAM" id="SSF81383">
    <property type="entry name" value="F-box domain"/>
    <property type="match status" value="1"/>
</dbReference>
<comment type="caution">
    <text evidence="3">The sequence shown here is derived from an EMBL/GenBank/DDBJ whole genome shotgun (WGS) entry which is preliminary data.</text>
</comment>
<protein>
    <recommendedName>
        <fullName evidence="2">F-box domain-containing protein</fullName>
    </recommendedName>
</protein>
<evidence type="ECO:0000259" key="2">
    <source>
        <dbReference type="PROSITE" id="PS50181"/>
    </source>
</evidence>
<dbReference type="PROSITE" id="PS50181">
    <property type="entry name" value="FBOX"/>
    <property type="match status" value="1"/>
</dbReference>
<evidence type="ECO:0000256" key="1">
    <source>
        <dbReference type="SAM" id="MobiDB-lite"/>
    </source>
</evidence>
<dbReference type="EMBL" id="JARIHO010000039">
    <property type="protein sequence ID" value="KAJ7328496.1"/>
    <property type="molecule type" value="Genomic_DNA"/>
</dbReference>
<dbReference type="InterPro" id="IPR001810">
    <property type="entry name" value="F-box_dom"/>
</dbReference>
<sequence length="545" mass="60319">MTQPGRPVSLGRKSSGFLKFGQKSRPATPDFHTQISESALVLPTEIWLDILSYFPDYALGPLSQTCKRLRRITLPLFFYSQQIFPFLETFTFRQLGPSIAEYEQRCLQRVSFISSQHLSHAIRELSILYYGPGYKRRHQAAHTPIEVVMKPLVSALPRLENLTKLVLQFPPCDDTLFSALESLHLDSFELELQTTAQGEIEIPIPAQREFIFNRSSSPIQIFPDDGLSLRFLFPESLERVVVGPTGTEPITRTLLCQPSGLTSLKTLDLSLRFVTSPYFSDALAACPNLSSLHLRSSVMDGSISPSLPPLPKNTVPRLRCFQGPAALAPAFAHGRTLRTASLWSTHSVSTVSAPWLLHPVLPQLGPSLTSLAIGVNLVPDSLLAAIRDAFPLLTTLAVNAHLDSFHPGTVTRRAVSPPAAAVLRAELAALPRGFRLETLRLGTQLAGAPEGDAAAVTELCASACEVVRTFPGEYDPTSWRRWAVDRPWYCVEWTRTTVTKDNVEESEEFDTGLDGTLRIEYGEHYFQGFERGGRISPTRPSDEPS</sequence>
<dbReference type="Proteomes" id="UP001218218">
    <property type="component" value="Unassembled WGS sequence"/>
</dbReference>
<reference evidence="3" key="1">
    <citation type="submission" date="2023-03" db="EMBL/GenBank/DDBJ databases">
        <title>Massive genome expansion in bonnet fungi (Mycena s.s.) driven by repeated elements and novel gene families across ecological guilds.</title>
        <authorList>
            <consortium name="Lawrence Berkeley National Laboratory"/>
            <person name="Harder C.B."/>
            <person name="Miyauchi S."/>
            <person name="Viragh M."/>
            <person name="Kuo A."/>
            <person name="Thoen E."/>
            <person name="Andreopoulos B."/>
            <person name="Lu D."/>
            <person name="Skrede I."/>
            <person name="Drula E."/>
            <person name="Henrissat B."/>
            <person name="Morin E."/>
            <person name="Kohler A."/>
            <person name="Barry K."/>
            <person name="LaButti K."/>
            <person name="Morin E."/>
            <person name="Salamov A."/>
            <person name="Lipzen A."/>
            <person name="Mereny Z."/>
            <person name="Hegedus B."/>
            <person name="Baldrian P."/>
            <person name="Stursova M."/>
            <person name="Weitz H."/>
            <person name="Taylor A."/>
            <person name="Grigoriev I.V."/>
            <person name="Nagy L.G."/>
            <person name="Martin F."/>
            <person name="Kauserud H."/>
        </authorList>
    </citation>
    <scope>NUCLEOTIDE SEQUENCE</scope>
    <source>
        <strain evidence="3">CBHHK002</strain>
    </source>
</reference>
<dbReference type="InterPro" id="IPR036047">
    <property type="entry name" value="F-box-like_dom_sf"/>
</dbReference>
<dbReference type="CDD" id="cd09917">
    <property type="entry name" value="F-box_SF"/>
    <property type="match status" value="1"/>
</dbReference>
<dbReference type="Pfam" id="PF12937">
    <property type="entry name" value="F-box-like"/>
    <property type="match status" value="1"/>
</dbReference>
<organism evidence="3 4">
    <name type="scientific">Mycena albidolilacea</name>
    <dbReference type="NCBI Taxonomy" id="1033008"/>
    <lineage>
        <taxon>Eukaryota</taxon>
        <taxon>Fungi</taxon>
        <taxon>Dikarya</taxon>
        <taxon>Basidiomycota</taxon>
        <taxon>Agaricomycotina</taxon>
        <taxon>Agaricomycetes</taxon>
        <taxon>Agaricomycetidae</taxon>
        <taxon>Agaricales</taxon>
        <taxon>Marasmiineae</taxon>
        <taxon>Mycenaceae</taxon>
        <taxon>Mycena</taxon>
    </lineage>
</organism>
<dbReference type="AlphaFoldDB" id="A0AAD6ZLQ1"/>
<feature type="domain" description="F-box" evidence="2">
    <location>
        <begin position="36"/>
        <end position="82"/>
    </location>
</feature>
<dbReference type="Gene3D" id="3.80.10.10">
    <property type="entry name" value="Ribonuclease Inhibitor"/>
    <property type="match status" value="1"/>
</dbReference>
<accession>A0AAD6ZLQ1</accession>
<dbReference type="SUPFAM" id="SSF52047">
    <property type="entry name" value="RNI-like"/>
    <property type="match status" value="1"/>
</dbReference>